<comment type="caution">
    <text evidence="1">The sequence shown here is derived from an EMBL/GenBank/DDBJ whole genome shotgun (WGS) entry which is preliminary data.</text>
</comment>
<proteinExistence type="predicted"/>
<evidence type="ECO:0000313" key="1">
    <source>
        <dbReference type="EMBL" id="CAL4125083.1"/>
    </source>
</evidence>
<protein>
    <submittedName>
        <fullName evidence="1">Uncharacterized protein</fullName>
    </submittedName>
</protein>
<evidence type="ECO:0000313" key="2">
    <source>
        <dbReference type="Proteomes" id="UP001497623"/>
    </source>
</evidence>
<dbReference type="EMBL" id="CAXKWB010023347">
    <property type="protein sequence ID" value="CAL4125083.1"/>
    <property type="molecule type" value="Genomic_DNA"/>
</dbReference>
<reference evidence="1 2" key="1">
    <citation type="submission" date="2024-05" db="EMBL/GenBank/DDBJ databases">
        <authorList>
            <person name="Wallberg A."/>
        </authorList>
    </citation>
    <scope>NUCLEOTIDE SEQUENCE [LARGE SCALE GENOMIC DNA]</scope>
</reference>
<dbReference type="AlphaFoldDB" id="A0AAV2RJ54"/>
<name>A0AAV2RJ54_MEGNR</name>
<feature type="non-terminal residue" evidence="1">
    <location>
        <position position="1"/>
    </location>
</feature>
<dbReference type="Proteomes" id="UP001497623">
    <property type="component" value="Unassembled WGS sequence"/>
</dbReference>
<accession>A0AAV2RJ54</accession>
<keyword evidence="2" id="KW-1185">Reference proteome</keyword>
<organism evidence="1 2">
    <name type="scientific">Meganyctiphanes norvegica</name>
    <name type="common">Northern krill</name>
    <name type="synonym">Thysanopoda norvegica</name>
    <dbReference type="NCBI Taxonomy" id="48144"/>
    <lineage>
        <taxon>Eukaryota</taxon>
        <taxon>Metazoa</taxon>
        <taxon>Ecdysozoa</taxon>
        <taxon>Arthropoda</taxon>
        <taxon>Crustacea</taxon>
        <taxon>Multicrustacea</taxon>
        <taxon>Malacostraca</taxon>
        <taxon>Eumalacostraca</taxon>
        <taxon>Eucarida</taxon>
        <taxon>Euphausiacea</taxon>
        <taxon>Euphausiidae</taxon>
        <taxon>Meganyctiphanes</taxon>
    </lineage>
</organism>
<gene>
    <name evidence="1" type="ORF">MNOR_LOCUS24976</name>
</gene>
<sequence length="260" mass="30527">DFVTSTRGLMTGVGGSHLKPAPLLKKWTTSDNVPHLIVMGHGMWTFVNREMFSKRILDPYDKILENWKQTADVLVSLGLRTNVIVWPQNKKRNFASLDFIKKRKFKMEDILKNNIYNDQSLEWIEKAMHQSLKNSGLTQWDSLVPFNLANIRECEAIREVLHNTTYDGANSTIYDSYTKSHRRKRRRTKGRLTNQYTDYVLSVLKNISIKELEFLYYSPTLGCNDWLHNSHMTVQDEIYMIYNLLCNQFEEKQSDLCCQM</sequence>